<dbReference type="RefSeq" id="WP_163913457.1">
    <property type="nucleotide sequence ID" value="NZ_JAAGWD010000002.1"/>
</dbReference>
<dbReference type="Pfam" id="PF02563">
    <property type="entry name" value="Poly_export"/>
    <property type="match status" value="1"/>
</dbReference>
<evidence type="ECO:0000256" key="11">
    <source>
        <dbReference type="ARBA" id="ARBA00023136"/>
    </source>
</evidence>
<evidence type="ECO:0000256" key="6">
    <source>
        <dbReference type="ARBA" id="ARBA00022692"/>
    </source>
</evidence>
<reference evidence="17 18" key="1">
    <citation type="submission" date="2020-02" db="EMBL/GenBank/DDBJ databases">
        <authorList>
            <person name="Kim M.K."/>
        </authorList>
    </citation>
    <scope>NUCLEOTIDE SEQUENCE [LARGE SCALE GENOMIC DNA]</scope>
    <source>
        <strain evidence="17 18">BT327</strain>
    </source>
</reference>
<evidence type="ECO:0000259" key="16">
    <source>
        <dbReference type="Pfam" id="PF22461"/>
    </source>
</evidence>
<comment type="subcellular location">
    <subcellularLocation>
        <location evidence="1">Cell outer membrane</location>
        <topology evidence="1">Multi-pass membrane protein</topology>
    </subcellularLocation>
</comment>
<evidence type="ECO:0000313" key="17">
    <source>
        <dbReference type="EMBL" id="NEM97259.1"/>
    </source>
</evidence>
<organism evidence="17 18">
    <name type="scientific">Pontibacter burrus</name>
    <dbReference type="NCBI Taxonomy" id="2704466"/>
    <lineage>
        <taxon>Bacteria</taxon>
        <taxon>Pseudomonadati</taxon>
        <taxon>Bacteroidota</taxon>
        <taxon>Cytophagia</taxon>
        <taxon>Cytophagales</taxon>
        <taxon>Hymenobacteraceae</taxon>
        <taxon>Pontibacter</taxon>
    </lineage>
</organism>
<protein>
    <submittedName>
        <fullName evidence="17">Sugar transporter</fullName>
    </submittedName>
</protein>
<dbReference type="EMBL" id="JAAGWD010000002">
    <property type="protein sequence ID" value="NEM97259.1"/>
    <property type="molecule type" value="Genomic_DNA"/>
</dbReference>
<evidence type="ECO:0000256" key="2">
    <source>
        <dbReference type="ARBA" id="ARBA00009450"/>
    </source>
</evidence>
<keyword evidence="3" id="KW-0813">Transport</keyword>
<dbReference type="PANTHER" id="PTHR33619:SF3">
    <property type="entry name" value="POLYSACCHARIDE EXPORT PROTEIN GFCE-RELATED"/>
    <property type="match status" value="1"/>
</dbReference>
<dbReference type="GO" id="GO:0006811">
    <property type="term" value="P:monoatomic ion transport"/>
    <property type="evidence" value="ECO:0007669"/>
    <property type="project" value="UniProtKB-KW"/>
</dbReference>
<dbReference type="InterPro" id="IPR054765">
    <property type="entry name" value="SLBB_dom"/>
</dbReference>
<dbReference type="InterPro" id="IPR003715">
    <property type="entry name" value="Poly_export_N"/>
</dbReference>
<evidence type="ECO:0000256" key="12">
    <source>
        <dbReference type="ARBA" id="ARBA00023139"/>
    </source>
</evidence>
<evidence type="ECO:0000256" key="7">
    <source>
        <dbReference type="ARBA" id="ARBA00022729"/>
    </source>
</evidence>
<dbReference type="GO" id="GO:0015159">
    <property type="term" value="F:polysaccharide transmembrane transporter activity"/>
    <property type="evidence" value="ECO:0007669"/>
    <property type="project" value="InterPro"/>
</dbReference>
<evidence type="ECO:0000256" key="3">
    <source>
        <dbReference type="ARBA" id="ARBA00022448"/>
    </source>
</evidence>
<keyword evidence="13" id="KW-0998">Cell outer membrane</keyword>
<evidence type="ECO:0000256" key="5">
    <source>
        <dbReference type="ARBA" id="ARBA00022597"/>
    </source>
</evidence>
<dbReference type="GO" id="GO:0046930">
    <property type="term" value="C:pore complex"/>
    <property type="evidence" value="ECO:0007669"/>
    <property type="project" value="UniProtKB-KW"/>
</dbReference>
<dbReference type="GO" id="GO:0015288">
    <property type="term" value="F:porin activity"/>
    <property type="evidence" value="ECO:0007669"/>
    <property type="project" value="UniProtKB-KW"/>
</dbReference>
<keyword evidence="10" id="KW-0626">Porin</keyword>
<name>A0A6B3LKF8_9BACT</name>
<dbReference type="Pfam" id="PF22461">
    <property type="entry name" value="SLBB_2"/>
    <property type="match status" value="1"/>
</dbReference>
<comment type="caution">
    <text evidence="17">The sequence shown here is derived from an EMBL/GenBank/DDBJ whole genome shotgun (WGS) entry which is preliminary data.</text>
</comment>
<keyword evidence="4" id="KW-1134">Transmembrane beta strand</keyword>
<keyword evidence="18" id="KW-1185">Reference proteome</keyword>
<dbReference type="AlphaFoldDB" id="A0A6B3LKF8"/>
<keyword evidence="11" id="KW-0472">Membrane</keyword>
<evidence type="ECO:0000256" key="13">
    <source>
        <dbReference type="ARBA" id="ARBA00023237"/>
    </source>
</evidence>
<dbReference type="GO" id="GO:0009279">
    <property type="term" value="C:cell outer membrane"/>
    <property type="evidence" value="ECO:0007669"/>
    <property type="project" value="UniProtKB-SubCell"/>
</dbReference>
<keyword evidence="14" id="KW-0449">Lipoprotein</keyword>
<feature type="domain" description="Polysaccharide export protein N-terminal" evidence="15">
    <location>
        <begin position="45"/>
        <end position="144"/>
    </location>
</feature>
<evidence type="ECO:0000256" key="4">
    <source>
        <dbReference type="ARBA" id="ARBA00022452"/>
    </source>
</evidence>
<keyword evidence="5 17" id="KW-0762">Sugar transport</keyword>
<comment type="similarity">
    <text evidence="2">Belongs to the BexD/CtrA/VexA family.</text>
</comment>
<keyword evidence="6" id="KW-0812">Transmembrane</keyword>
<feature type="domain" description="SLBB" evidence="16">
    <location>
        <begin position="149"/>
        <end position="228"/>
    </location>
</feature>
<evidence type="ECO:0000256" key="10">
    <source>
        <dbReference type="ARBA" id="ARBA00023114"/>
    </source>
</evidence>
<evidence type="ECO:0000256" key="14">
    <source>
        <dbReference type="ARBA" id="ARBA00023288"/>
    </source>
</evidence>
<keyword evidence="7" id="KW-0732">Signal</keyword>
<evidence type="ECO:0000259" key="15">
    <source>
        <dbReference type="Pfam" id="PF02563"/>
    </source>
</evidence>
<dbReference type="Proteomes" id="UP000474777">
    <property type="component" value="Unassembled WGS sequence"/>
</dbReference>
<evidence type="ECO:0000256" key="8">
    <source>
        <dbReference type="ARBA" id="ARBA00023047"/>
    </source>
</evidence>
<gene>
    <name evidence="17" type="ORF">GXP69_06100</name>
</gene>
<evidence type="ECO:0000256" key="9">
    <source>
        <dbReference type="ARBA" id="ARBA00023065"/>
    </source>
</evidence>
<keyword evidence="12" id="KW-0564">Palmitate</keyword>
<keyword evidence="9" id="KW-0406">Ion transport</keyword>
<accession>A0A6B3LKF8</accession>
<evidence type="ECO:0000313" key="18">
    <source>
        <dbReference type="Proteomes" id="UP000474777"/>
    </source>
</evidence>
<dbReference type="Gene3D" id="3.10.560.10">
    <property type="entry name" value="Outer membrane lipoprotein wza domain like"/>
    <property type="match status" value="1"/>
</dbReference>
<sequence>MKSKLLAFFTLIYLTSCTPRNLAYFSDLQQQTEKAEEIKNSRIPKIQPDDILSITVTSISPEANAIFNRGEVVETSNAIPNYNNAGNTPPSNLYREGYLVNEDGYVNFPVLGKIKVAGLTNSEATEKFTSELNAHVKDPIVNIRHLNFKVTVVGEVNRPSTFTIPTQKLNILEALGMAGDMTAFGKRENVLVIREVDGVRKMIRLNLNSSEVLNSPYFYLQQNDVVYVEPDRMKEVQASANTRSLSIIAAAASIASIFIARLF</sequence>
<dbReference type="InterPro" id="IPR049712">
    <property type="entry name" value="Poly_export"/>
</dbReference>
<proteinExistence type="inferred from homology"/>
<dbReference type="PANTHER" id="PTHR33619">
    <property type="entry name" value="POLYSACCHARIDE EXPORT PROTEIN GFCE-RELATED"/>
    <property type="match status" value="1"/>
</dbReference>
<keyword evidence="8" id="KW-0625">Polysaccharide transport</keyword>
<evidence type="ECO:0000256" key="1">
    <source>
        <dbReference type="ARBA" id="ARBA00004571"/>
    </source>
</evidence>